<feature type="domain" description="GB1/RHD3-type G" evidence="8">
    <location>
        <begin position="35"/>
        <end position="277"/>
    </location>
</feature>
<evidence type="ECO:0000259" key="8">
    <source>
        <dbReference type="PROSITE" id="PS51715"/>
    </source>
</evidence>
<organism evidence="9 10">
    <name type="scientific">Delphinapterus leucas</name>
    <name type="common">Beluga whale</name>
    <dbReference type="NCBI Taxonomy" id="9749"/>
    <lineage>
        <taxon>Eukaryota</taxon>
        <taxon>Metazoa</taxon>
        <taxon>Chordata</taxon>
        <taxon>Craniata</taxon>
        <taxon>Vertebrata</taxon>
        <taxon>Euteleostomi</taxon>
        <taxon>Mammalia</taxon>
        <taxon>Eutheria</taxon>
        <taxon>Laurasiatheria</taxon>
        <taxon>Artiodactyla</taxon>
        <taxon>Whippomorpha</taxon>
        <taxon>Cetacea</taxon>
        <taxon>Odontoceti</taxon>
        <taxon>Monodontidae</taxon>
        <taxon>Delphinapterus</taxon>
    </lineage>
</organism>
<dbReference type="InterPro" id="IPR003191">
    <property type="entry name" value="Guanylate-bd/ATL_C"/>
</dbReference>
<evidence type="ECO:0000256" key="3">
    <source>
        <dbReference type="ARBA" id="ARBA00022801"/>
    </source>
</evidence>
<keyword evidence="7" id="KW-0175">Coiled coil</keyword>
<evidence type="ECO:0000256" key="4">
    <source>
        <dbReference type="ARBA" id="ARBA00022859"/>
    </source>
</evidence>
<accession>A0A2Y9LHF2</accession>
<evidence type="ECO:0000256" key="5">
    <source>
        <dbReference type="ARBA" id="ARBA00023134"/>
    </source>
</evidence>
<dbReference type="InterPro" id="IPR015894">
    <property type="entry name" value="Guanylate-bd_N"/>
</dbReference>
<keyword evidence="5" id="KW-0342">GTP-binding</keyword>
<evidence type="ECO:0000256" key="1">
    <source>
        <dbReference type="ARBA" id="ARBA00022588"/>
    </source>
</evidence>
<dbReference type="InterPro" id="IPR036543">
    <property type="entry name" value="Guanylate-bd_C_sf"/>
</dbReference>
<dbReference type="GO" id="GO:0003924">
    <property type="term" value="F:GTPase activity"/>
    <property type="evidence" value="ECO:0007669"/>
    <property type="project" value="InterPro"/>
</dbReference>
<name>A0A2Y9LHF2_DELLE</name>
<proteinExistence type="inferred from homology"/>
<evidence type="ECO:0000256" key="7">
    <source>
        <dbReference type="SAM" id="Coils"/>
    </source>
</evidence>
<dbReference type="Proteomes" id="UP000248483">
    <property type="component" value="Unplaced"/>
</dbReference>
<evidence type="ECO:0000256" key="2">
    <source>
        <dbReference type="ARBA" id="ARBA00022741"/>
    </source>
</evidence>
<sequence>MASGSTIMDPICLVENQNNQLTVNPKALKILDQISQPVVVVAIVGLYRTGKSFLMNRLAGQNHGFRLGSTVRSETKGIWMWCVPHPSKESHTLVLLDTEGLGDVEKGDSKNDSWIFALAVLLSSIFVYNSMNTINHQALEQLHYVTELTELIRTTSSASSDEVQNSNEFVSFFPDFVWAVRDFMLELELDGYPITEDEYLENALKLIPGENPQVQNSNMPRECIRKFFPKRKCFVFDRPTSDKTLLLHIEEVPDNQLDENFQKQSNHFCSYIFTHAKPKTLRERITVTGGGLGTLVVAYIDAINSGGVPCLENAVITLAERENSAAVQKAADHYSEQMAQRLRLPTDTLQELLEVQAACETEAIAIFLGRSFKDDKQTFQKKLVDIMEKKKDVFMIQNEEASVKHCQAELKKLSESLMTSISGGTFFVPGGHSLYLEARSKFEQDYKLVPRKGVKANEVLQSFLQSQAGVEEAILQADKALTDGNKALAVECAKRHAAEREQQLLRKKQNEEKQKMAAQKRSFKENMTQLEKKMNRARENLLEEQETTLNHKLKGFSFLQMQEELLTEGFKKQAEELNKGIEKLKAAIEITKNKSINVSEVLDVVSMALVAVLPGNRKLFAMGVKLLSHAMKRAENPY</sequence>
<dbReference type="Gene3D" id="1.20.1000.10">
    <property type="entry name" value="Guanylate-binding protein, C-terminal domain"/>
    <property type="match status" value="1"/>
</dbReference>
<keyword evidence="2" id="KW-0547">Nucleotide-binding</keyword>
<dbReference type="Pfam" id="PF02841">
    <property type="entry name" value="GBP_C"/>
    <property type="match status" value="1"/>
</dbReference>
<dbReference type="SUPFAM" id="SSF52540">
    <property type="entry name" value="P-loop containing nucleoside triphosphate hydrolases"/>
    <property type="match status" value="1"/>
</dbReference>
<dbReference type="GeneID" id="111164047"/>
<keyword evidence="4" id="KW-0391">Immunity</keyword>
<evidence type="ECO:0000313" key="9">
    <source>
        <dbReference type="Proteomes" id="UP000248483"/>
    </source>
</evidence>
<dbReference type="Gene3D" id="3.40.50.300">
    <property type="entry name" value="P-loop containing nucleotide triphosphate hydrolases"/>
    <property type="match status" value="1"/>
</dbReference>
<keyword evidence="3" id="KW-0378">Hydrolase</keyword>
<dbReference type="PANTHER" id="PTHR10751">
    <property type="entry name" value="GUANYLATE BINDING PROTEIN"/>
    <property type="match status" value="1"/>
</dbReference>
<dbReference type="GO" id="GO:0005525">
    <property type="term" value="F:GTP binding"/>
    <property type="evidence" value="ECO:0007669"/>
    <property type="project" value="UniProtKB-KW"/>
</dbReference>
<dbReference type="CDD" id="cd01851">
    <property type="entry name" value="GBP"/>
    <property type="match status" value="1"/>
</dbReference>
<dbReference type="PROSITE" id="PS51715">
    <property type="entry name" value="G_GB1_RHD3"/>
    <property type="match status" value="1"/>
</dbReference>
<dbReference type="AlphaFoldDB" id="A0A2Y9LHF2"/>
<gene>
    <name evidence="10" type="primary">LOC111164047</name>
</gene>
<dbReference type="RefSeq" id="XP_022409064.1">
    <property type="nucleotide sequence ID" value="XM_022553356.2"/>
</dbReference>
<dbReference type="InterPro" id="IPR037684">
    <property type="entry name" value="GBP_C"/>
</dbReference>
<dbReference type="FunFam" id="1.20.1000.10:FF:000001">
    <property type="entry name" value="Guanylate binding protein 1"/>
    <property type="match status" value="1"/>
</dbReference>
<evidence type="ECO:0000313" key="10">
    <source>
        <dbReference type="RefSeq" id="XP_022409064.1"/>
    </source>
</evidence>
<dbReference type="CDD" id="cd16269">
    <property type="entry name" value="GBP_C"/>
    <property type="match status" value="1"/>
</dbReference>
<protein>
    <submittedName>
        <fullName evidence="10">Guanylate-binding protein 4-like isoform X1</fullName>
    </submittedName>
</protein>
<dbReference type="InParanoid" id="A0A2Y9LHF2"/>
<dbReference type="SUPFAM" id="SSF48340">
    <property type="entry name" value="Interferon-induced guanylate-binding protein 1 (GBP1), C-terminal domain"/>
    <property type="match status" value="1"/>
</dbReference>
<evidence type="ECO:0000256" key="6">
    <source>
        <dbReference type="PROSITE-ProRule" id="PRU01052"/>
    </source>
</evidence>
<keyword evidence="9" id="KW-1185">Reference proteome</keyword>
<dbReference type="KEGG" id="dle:111164047"/>
<dbReference type="STRING" id="9749.A0A2Y9LHF2"/>
<dbReference type="InterPro" id="IPR030386">
    <property type="entry name" value="G_GB1_RHD3_dom"/>
</dbReference>
<dbReference type="FunCoup" id="A0A2Y9LHF2">
    <property type="interactions" value="205"/>
</dbReference>
<keyword evidence="1" id="KW-0399">Innate immunity</keyword>
<dbReference type="FunFam" id="3.40.50.300:FF:000422">
    <property type="entry name" value="Guanylate-binding protein 1"/>
    <property type="match status" value="1"/>
</dbReference>
<reference evidence="10" key="1">
    <citation type="submission" date="2025-08" db="UniProtKB">
        <authorList>
            <consortium name="RefSeq"/>
        </authorList>
    </citation>
    <scope>IDENTIFICATION</scope>
    <source>
        <tissue evidence="10">Blood</tissue>
    </source>
</reference>
<dbReference type="InterPro" id="IPR027417">
    <property type="entry name" value="P-loop_NTPase"/>
</dbReference>
<comment type="similarity">
    <text evidence="6">Belongs to the TRAFAC class dynamin-like GTPase superfamily. GB1/RHD3 GTPase family.</text>
</comment>
<dbReference type="GO" id="GO:0045087">
    <property type="term" value="P:innate immune response"/>
    <property type="evidence" value="ECO:0007669"/>
    <property type="project" value="UniProtKB-KW"/>
</dbReference>
<dbReference type="Pfam" id="PF02263">
    <property type="entry name" value="GBP"/>
    <property type="match status" value="1"/>
</dbReference>
<feature type="coiled-coil region" evidence="7">
    <location>
        <begin position="494"/>
        <end position="594"/>
    </location>
</feature>